<keyword evidence="3" id="KW-1185">Reference proteome</keyword>
<feature type="region of interest" description="Disordered" evidence="1">
    <location>
        <begin position="18"/>
        <end position="58"/>
    </location>
</feature>
<evidence type="ECO:0000313" key="2">
    <source>
        <dbReference type="EMBL" id="QCD94338.1"/>
    </source>
</evidence>
<gene>
    <name evidence="2" type="ORF">DEO72_LG5g2421</name>
</gene>
<name>A0A4D6M174_VIGUN</name>
<evidence type="ECO:0000313" key="3">
    <source>
        <dbReference type="Proteomes" id="UP000501690"/>
    </source>
</evidence>
<dbReference type="Proteomes" id="UP000501690">
    <property type="component" value="Linkage Group LG5"/>
</dbReference>
<dbReference type="EMBL" id="CP039349">
    <property type="protein sequence ID" value="QCD94338.1"/>
    <property type="molecule type" value="Genomic_DNA"/>
</dbReference>
<dbReference type="AlphaFoldDB" id="A0A4D6M174"/>
<organism evidence="2 3">
    <name type="scientific">Vigna unguiculata</name>
    <name type="common">Cowpea</name>
    <dbReference type="NCBI Taxonomy" id="3917"/>
    <lineage>
        <taxon>Eukaryota</taxon>
        <taxon>Viridiplantae</taxon>
        <taxon>Streptophyta</taxon>
        <taxon>Embryophyta</taxon>
        <taxon>Tracheophyta</taxon>
        <taxon>Spermatophyta</taxon>
        <taxon>Magnoliopsida</taxon>
        <taxon>eudicotyledons</taxon>
        <taxon>Gunneridae</taxon>
        <taxon>Pentapetalae</taxon>
        <taxon>rosids</taxon>
        <taxon>fabids</taxon>
        <taxon>Fabales</taxon>
        <taxon>Fabaceae</taxon>
        <taxon>Papilionoideae</taxon>
        <taxon>50 kb inversion clade</taxon>
        <taxon>NPAAA clade</taxon>
        <taxon>indigoferoid/millettioid clade</taxon>
        <taxon>Phaseoleae</taxon>
        <taxon>Vigna</taxon>
    </lineage>
</organism>
<sequence length="76" mass="8352">MPNLVITKREVGLLFPSREIKEDVNRGESSVSTRKKDVNRGKAPGSKKNTSVSDAKPCDNKEGSWFAISFKGNKGE</sequence>
<accession>A0A4D6M174</accession>
<proteinExistence type="predicted"/>
<protein>
    <submittedName>
        <fullName evidence="2">Uncharacterized protein</fullName>
    </submittedName>
</protein>
<reference evidence="2 3" key="1">
    <citation type="submission" date="2019-04" db="EMBL/GenBank/DDBJ databases">
        <title>An improved genome assembly and genetic linkage map for asparagus bean, Vigna unguiculata ssp. sesquipedialis.</title>
        <authorList>
            <person name="Xia Q."/>
            <person name="Zhang R."/>
            <person name="Dong Y."/>
        </authorList>
    </citation>
    <scope>NUCLEOTIDE SEQUENCE [LARGE SCALE GENOMIC DNA]</scope>
    <source>
        <tissue evidence="2">Leaf</tissue>
    </source>
</reference>
<evidence type="ECO:0000256" key="1">
    <source>
        <dbReference type="SAM" id="MobiDB-lite"/>
    </source>
</evidence>